<evidence type="ECO:0000313" key="2">
    <source>
        <dbReference type="EMBL" id="KAK1494274.1"/>
    </source>
</evidence>
<keyword evidence="3" id="KW-1185">Reference proteome</keyword>
<evidence type="ECO:0000256" key="1">
    <source>
        <dbReference type="SAM" id="SignalP"/>
    </source>
</evidence>
<evidence type="ECO:0008006" key="4">
    <source>
        <dbReference type="Google" id="ProtNLM"/>
    </source>
</evidence>
<sequence>MWPTPKCVLTLFISPSLIALVSPLKDEIKLRVPSEGNSFYMTFRSPMRFLCAAYMTMRTPAFSLIQLSVAKIKVQKITAKGWVKWLNKGLQFRDVIWCAGKGYWGKISPGVVVQGCLYTREGAPCLSMLCCGKSWDWLFSLSSV</sequence>
<feature type="signal peptide" evidence="1">
    <location>
        <begin position="1"/>
        <end position="23"/>
    </location>
</feature>
<accession>A0AAI9YB76</accession>
<name>A0AAI9YB76_9PEZI</name>
<dbReference type="Proteomes" id="UP001239213">
    <property type="component" value="Unassembled WGS sequence"/>
</dbReference>
<proteinExistence type="predicted"/>
<gene>
    <name evidence="2" type="ORF">CCUS01_13689</name>
</gene>
<keyword evidence="1" id="KW-0732">Signal</keyword>
<feature type="chain" id="PRO_5042542603" description="Secreted protein" evidence="1">
    <location>
        <begin position="24"/>
        <end position="144"/>
    </location>
</feature>
<protein>
    <recommendedName>
        <fullName evidence="4">Secreted protein</fullName>
    </recommendedName>
</protein>
<comment type="caution">
    <text evidence="2">The sequence shown here is derived from an EMBL/GenBank/DDBJ whole genome shotgun (WGS) entry which is preliminary data.</text>
</comment>
<dbReference type="EMBL" id="MPDP01000021">
    <property type="protein sequence ID" value="KAK1494274.1"/>
    <property type="molecule type" value="Genomic_DNA"/>
</dbReference>
<evidence type="ECO:0000313" key="3">
    <source>
        <dbReference type="Proteomes" id="UP001239213"/>
    </source>
</evidence>
<dbReference type="AlphaFoldDB" id="A0AAI9YB76"/>
<organism evidence="2 3">
    <name type="scientific">Colletotrichum cuscutae</name>
    <dbReference type="NCBI Taxonomy" id="1209917"/>
    <lineage>
        <taxon>Eukaryota</taxon>
        <taxon>Fungi</taxon>
        <taxon>Dikarya</taxon>
        <taxon>Ascomycota</taxon>
        <taxon>Pezizomycotina</taxon>
        <taxon>Sordariomycetes</taxon>
        <taxon>Hypocreomycetidae</taxon>
        <taxon>Glomerellales</taxon>
        <taxon>Glomerellaceae</taxon>
        <taxon>Colletotrichum</taxon>
        <taxon>Colletotrichum acutatum species complex</taxon>
    </lineage>
</organism>
<reference evidence="2" key="1">
    <citation type="submission" date="2016-11" db="EMBL/GenBank/DDBJ databases">
        <title>The genome sequence of Colletotrichum cuscutae.</title>
        <authorList>
            <person name="Baroncelli R."/>
        </authorList>
    </citation>
    <scope>NUCLEOTIDE SEQUENCE</scope>
    <source>
        <strain evidence="2">IMI 304802</strain>
    </source>
</reference>